<proteinExistence type="inferred from homology"/>
<dbReference type="PATRIC" id="fig|862908.3.peg.2628"/>
<keyword evidence="10" id="KW-1185">Reference proteome</keyword>
<dbReference type="PANTHER" id="PTHR11469">
    <property type="entry name" value="GLUCOSE-6-PHOSPHATE ISOMERASE"/>
    <property type="match status" value="1"/>
</dbReference>
<dbReference type="SUPFAM" id="SSF53697">
    <property type="entry name" value="SIS domain"/>
    <property type="match status" value="1"/>
</dbReference>
<sequence length="429" mass="48242">MSKKGICSMNIELTSPIARDEDLFSEDFLREKLSEFKKIIADPAIGFFDLPQTQKYAKACEEVYEKYKGAKNFIHVGIGGSSLGPEMLITALGKSDTRFEFINNIDPERIADQLKGLDPNDSIFYFVSKSGGTAEMTAAMALIINWLEDKGLNQEEWSKKFIFATDPKKSILLDLATELKITTLEIPSDIGGRFSVLTPVGLFPALFADIDIYQLLDGASKSRENCLSEDVLNNELLNTCSFLYDLKNFDITQTVFMPYSSKLRDFCFWFTQLWAESLGKRLDNDGEEVFTGLTPIPGYGATDQHSQMQLFMEGPLDKCLLLLEVEKFSCDFSLNSNLDYPSFNKLSSHTLADLMKAELYGTIKALKENGRPHIHFKIIENNAEAMGELIIFFESLTALMGHYLNVNPFDQPGVELGKVYAYEKLAKGF</sequence>
<dbReference type="CDD" id="cd05016">
    <property type="entry name" value="SIS_PGI_2"/>
    <property type="match status" value="1"/>
</dbReference>
<accession>E1WXL0</accession>
<keyword evidence="7" id="KW-0963">Cytoplasm</keyword>
<dbReference type="eggNOG" id="COG0166">
    <property type="taxonomic scope" value="Bacteria"/>
</dbReference>
<dbReference type="InterPro" id="IPR018189">
    <property type="entry name" value="Phosphoglucose_isomerase_CS"/>
</dbReference>
<dbReference type="GO" id="GO:0004347">
    <property type="term" value="F:glucose-6-phosphate isomerase activity"/>
    <property type="evidence" value="ECO:0007669"/>
    <property type="project" value="UniProtKB-UniRule"/>
</dbReference>
<dbReference type="GO" id="GO:0005829">
    <property type="term" value="C:cytosol"/>
    <property type="evidence" value="ECO:0007669"/>
    <property type="project" value="TreeGrafter"/>
</dbReference>
<reference evidence="10" key="1">
    <citation type="journal article" date="2013" name="ISME J.">
        <title>A small predatory core genome in the divergent marine Bacteriovorax marinus SJ and the terrestrial Bdellovibrio bacteriovorus.</title>
        <authorList>
            <person name="Crossman L.C."/>
            <person name="Chen H."/>
            <person name="Cerdeno-Tarraga A.M."/>
            <person name="Brooks K."/>
            <person name="Quail M.A."/>
            <person name="Pineiro S.A."/>
            <person name="Hobley L."/>
            <person name="Sockett R.E."/>
            <person name="Bentley S.D."/>
            <person name="Parkhill J."/>
            <person name="Williams H.N."/>
            <person name="Stine O.C."/>
        </authorList>
    </citation>
    <scope>NUCLEOTIDE SEQUENCE [LARGE SCALE GENOMIC DNA]</scope>
    <source>
        <strain evidence="10">ATCC BAA-682 / DSM 15412 / SJ</strain>
    </source>
</reference>
<evidence type="ECO:0000256" key="8">
    <source>
        <dbReference type="RuleBase" id="RU000612"/>
    </source>
</evidence>
<evidence type="ECO:0000256" key="3">
    <source>
        <dbReference type="ARBA" id="ARBA00022432"/>
    </source>
</evidence>
<dbReference type="InterPro" id="IPR035482">
    <property type="entry name" value="SIS_PGI_2"/>
</dbReference>
<dbReference type="Proteomes" id="UP000008963">
    <property type="component" value="Chromosome"/>
</dbReference>
<dbReference type="EMBL" id="FQ312005">
    <property type="protein sequence ID" value="CBW27528.1"/>
    <property type="molecule type" value="Genomic_DNA"/>
</dbReference>
<feature type="active site" evidence="7">
    <location>
        <position position="418"/>
    </location>
</feature>
<comment type="similarity">
    <text evidence="2 7 8">Belongs to the GPI family.</text>
</comment>
<dbReference type="AlphaFoldDB" id="E1WXL0"/>
<dbReference type="InterPro" id="IPR035476">
    <property type="entry name" value="SIS_PGI_1"/>
</dbReference>
<keyword evidence="5 7" id="KW-0413">Isomerase</keyword>
<name>E1WXL0_HALMS</name>
<dbReference type="KEGG" id="bmx:BMS_2752"/>
<dbReference type="UniPathway" id="UPA00109">
    <property type="reaction ID" value="UER00181"/>
</dbReference>
<dbReference type="PROSITE" id="PS51463">
    <property type="entry name" value="P_GLUCOSE_ISOMERASE_3"/>
    <property type="match status" value="1"/>
</dbReference>
<dbReference type="EC" id="5.3.1.9" evidence="7"/>
<dbReference type="PROSITE" id="PS00174">
    <property type="entry name" value="P_GLUCOSE_ISOMERASE_2"/>
    <property type="match status" value="1"/>
</dbReference>
<dbReference type="InterPro" id="IPR001672">
    <property type="entry name" value="G6P_Isomerase"/>
</dbReference>
<dbReference type="PROSITE" id="PS00765">
    <property type="entry name" value="P_GLUCOSE_ISOMERASE_1"/>
    <property type="match status" value="1"/>
</dbReference>
<feature type="active site" description="Proton donor" evidence="7">
    <location>
        <position position="276"/>
    </location>
</feature>
<dbReference type="GO" id="GO:0048029">
    <property type="term" value="F:monosaccharide binding"/>
    <property type="evidence" value="ECO:0007669"/>
    <property type="project" value="TreeGrafter"/>
</dbReference>
<comment type="subcellular location">
    <subcellularLocation>
        <location evidence="7">Cytoplasm</location>
    </subcellularLocation>
</comment>
<dbReference type="GO" id="GO:0006094">
    <property type="term" value="P:gluconeogenesis"/>
    <property type="evidence" value="ECO:0007669"/>
    <property type="project" value="UniProtKB-UniRule"/>
</dbReference>
<comment type="catalytic activity">
    <reaction evidence="6 7 8">
        <text>alpha-D-glucose 6-phosphate = beta-D-fructose 6-phosphate</text>
        <dbReference type="Rhea" id="RHEA:11816"/>
        <dbReference type="ChEBI" id="CHEBI:57634"/>
        <dbReference type="ChEBI" id="CHEBI:58225"/>
        <dbReference type="EC" id="5.3.1.9"/>
    </reaction>
</comment>
<dbReference type="Gene3D" id="3.40.50.10490">
    <property type="entry name" value="Glucose-6-phosphate isomerase like protein, domain 1"/>
    <property type="match status" value="2"/>
</dbReference>
<evidence type="ECO:0000256" key="6">
    <source>
        <dbReference type="ARBA" id="ARBA00029321"/>
    </source>
</evidence>
<dbReference type="UniPathway" id="UPA00138"/>
<dbReference type="STRING" id="862908.BMS_2752"/>
<evidence type="ECO:0000256" key="4">
    <source>
        <dbReference type="ARBA" id="ARBA00023152"/>
    </source>
</evidence>
<dbReference type="HOGENOM" id="CLU_037303_1_0_7"/>
<evidence type="ECO:0000313" key="9">
    <source>
        <dbReference type="EMBL" id="CBW27528.1"/>
    </source>
</evidence>
<keyword evidence="4 7" id="KW-0324">Glycolysis</keyword>
<evidence type="ECO:0000256" key="7">
    <source>
        <dbReference type="HAMAP-Rule" id="MF_00473"/>
    </source>
</evidence>
<dbReference type="HAMAP" id="MF_00473">
    <property type="entry name" value="G6P_isomerase"/>
    <property type="match status" value="1"/>
</dbReference>
<comment type="pathway">
    <text evidence="7">Carbohydrate biosynthesis; gluconeogenesis.</text>
</comment>
<feature type="active site" evidence="7">
    <location>
        <position position="305"/>
    </location>
</feature>
<gene>
    <name evidence="7 9" type="primary">pgi</name>
    <name evidence="9" type="ordered locus">BMS_2752</name>
</gene>
<dbReference type="Pfam" id="PF00342">
    <property type="entry name" value="PGI"/>
    <property type="match status" value="1"/>
</dbReference>
<evidence type="ECO:0000256" key="2">
    <source>
        <dbReference type="ARBA" id="ARBA00006604"/>
    </source>
</evidence>
<evidence type="ECO:0000313" key="10">
    <source>
        <dbReference type="Proteomes" id="UP000008963"/>
    </source>
</evidence>
<dbReference type="CDD" id="cd05015">
    <property type="entry name" value="SIS_PGI_1"/>
    <property type="match status" value="1"/>
</dbReference>
<dbReference type="GO" id="GO:0097367">
    <property type="term" value="F:carbohydrate derivative binding"/>
    <property type="evidence" value="ECO:0007669"/>
    <property type="project" value="InterPro"/>
</dbReference>
<organism evidence="9 10">
    <name type="scientific">Halobacteriovorax marinus (strain ATCC BAA-682 / DSM 15412 / SJ)</name>
    <name type="common">Bacteriovorax marinus</name>
    <dbReference type="NCBI Taxonomy" id="862908"/>
    <lineage>
        <taxon>Bacteria</taxon>
        <taxon>Pseudomonadati</taxon>
        <taxon>Bdellovibrionota</taxon>
        <taxon>Bacteriovoracia</taxon>
        <taxon>Bacteriovoracales</taxon>
        <taxon>Halobacteriovoraceae</taxon>
        <taxon>Halobacteriovorax</taxon>
    </lineage>
</organism>
<dbReference type="GO" id="GO:0006096">
    <property type="term" value="P:glycolytic process"/>
    <property type="evidence" value="ECO:0007669"/>
    <property type="project" value="UniProtKB-UniRule"/>
</dbReference>
<dbReference type="PANTHER" id="PTHR11469:SF1">
    <property type="entry name" value="GLUCOSE-6-PHOSPHATE ISOMERASE"/>
    <property type="match status" value="1"/>
</dbReference>
<protein>
    <recommendedName>
        <fullName evidence="7">Glucose-6-phosphate isomerase</fullName>
        <shortName evidence="7">GPI</shortName>
        <ecNumber evidence="7">5.3.1.9</ecNumber>
    </recommendedName>
    <alternativeName>
        <fullName evidence="7">Phosphoglucose isomerase</fullName>
        <shortName evidence="7">PGI</shortName>
    </alternativeName>
    <alternativeName>
        <fullName evidence="7">Phosphohexose isomerase</fullName>
        <shortName evidence="7">PHI</shortName>
    </alternativeName>
</protein>
<keyword evidence="3 7" id="KW-0312">Gluconeogenesis</keyword>
<dbReference type="GO" id="GO:0051156">
    <property type="term" value="P:glucose 6-phosphate metabolic process"/>
    <property type="evidence" value="ECO:0007669"/>
    <property type="project" value="TreeGrafter"/>
</dbReference>
<evidence type="ECO:0000256" key="1">
    <source>
        <dbReference type="ARBA" id="ARBA00004926"/>
    </source>
</evidence>
<dbReference type="PRINTS" id="PR00662">
    <property type="entry name" value="G6PISOMERASE"/>
</dbReference>
<comment type="function">
    <text evidence="7">Catalyzes the reversible isomerization of glucose-6-phosphate to fructose-6-phosphate.</text>
</comment>
<evidence type="ECO:0000256" key="5">
    <source>
        <dbReference type="ARBA" id="ARBA00023235"/>
    </source>
</evidence>
<dbReference type="InterPro" id="IPR046348">
    <property type="entry name" value="SIS_dom_sf"/>
</dbReference>
<comment type="pathway">
    <text evidence="1 7 8">Carbohydrate degradation; glycolysis; D-glyceraldehyde 3-phosphate and glycerone phosphate from D-glucose: step 2/4.</text>
</comment>